<dbReference type="EMBL" id="BAABGQ010000006">
    <property type="protein sequence ID" value="GAA4503104.1"/>
    <property type="molecule type" value="Genomic_DNA"/>
</dbReference>
<name>A0ABP8QGQ8_9BACT</name>
<feature type="region of interest" description="Disordered" evidence="1">
    <location>
        <begin position="142"/>
        <end position="231"/>
    </location>
</feature>
<evidence type="ECO:0000259" key="3">
    <source>
        <dbReference type="Pfam" id="PF14771"/>
    </source>
</evidence>
<sequence length="326" mass="35183">MKTLFKLAATALFTSLGVAPALAAPPANLLITAERGQPFSLVLDGRLLTQPVAPQVCVGMLAPGRHWAEFSVPMGYGPPMRFRAQVWLQPGLETDYVLVMRPYGPQLRQVGLVPLAGPGYGRGGYYGPGNVPYGAGPGGYYGNAQPPLPTQGDYSNGQYDPSYNPRGSYPSQGQSPAYPAPTPTPTYPGRQPQSYPAPSYPGQSNAPGNAYPDTADGGYYPGQNPTANLRPFAPDEIAGLAQDLRERPTDAERLRTATQALEESSLRAEELAELMHAFTHDESRIELARFGYAHLSNPQDFSRVYDALQFKSSIRTLRQAVGLPQE</sequence>
<proteinExistence type="predicted"/>
<evidence type="ECO:0000313" key="4">
    <source>
        <dbReference type="EMBL" id="GAA4503104.1"/>
    </source>
</evidence>
<feature type="signal peptide" evidence="2">
    <location>
        <begin position="1"/>
        <end position="23"/>
    </location>
</feature>
<keyword evidence="5" id="KW-1185">Reference proteome</keyword>
<feature type="compositionally biased region" description="Polar residues" evidence="1">
    <location>
        <begin position="152"/>
        <end position="161"/>
    </location>
</feature>
<evidence type="ECO:0000256" key="2">
    <source>
        <dbReference type="SAM" id="SignalP"/>
    </source>
</evidence>
<dbReference type="InterPro" id="IPR028011">
    <property type="entry name" value="DUF4476"/>
</dbReference>
<feature type="compositionally biased region" description="Polar residues" evidence="1">
    <location>
        <begin position="191"/>
        <end position="207"/>
    </location>
</feature>
<gene>
    <name evidence="4" type="ORF">GCM10023172_27410</name>
</gene>
<dbReference type="Pfam" id="PF14771">
    <property type="entry name" value="DUF4476"/>
    <property type="match status" value="1"/>
</dbReference>
<evidence type="ECO:0000313" key="5">
    <source>
        <dbReference type="Proteomes" id="UP001501243"/>
    </source>
</evidence>
<keyword evidence="2" id="KW-0732">Signal</keyword>
<dbReference type="Proteomes" id="UP001501243">
    <property type="component" value="Unassembled WGS sequence"/>
</dbReference>
<protein>
    <recommendedName>
        <fullName evidence="3">DUF4476 domain-containing protein</fullName>
    </recommendedName>
</protein>
<accession>A0ABP8QGQ8</accession>
<evidence type="ECO:0000256" key="1">
    <source>
        <dbReference type="SAM" id="MobiDB-lite"/>
    </source>
</evidence>
<feature type="chain" id="PRO_5045864737" description="DUF4476 domain-containing protein" evidence="2">
    <location>
        <begin position="24"/>
        <end position="326"/>
    </location>
</feature>
<reference evidence="5" key="1">
    <citation type="journal article" date="2019" name="Int. J. Syst. Evol. Microbiol.">
        <title>The Global Catalogue of Microorganisms (GCM) 10K type strain sequencing project: providing services to taxonomists for standard genome sequencing and annotation.</title>
        <authorList>
            <consortium name="The Broad Institute Genomics Platform"/>
            <consortium name="The Broad Institute Genome Sequencing Center for Infectious Disease"/>
            <person name="Wu L."/>
            <person name="Ma J."/>
        </authorList>
    </citation>
    <scope>NUCLEOTIDE SEQUENCE [LARGE SCALE GENOMIC DNA]</scope>
    <source>
        <strain evidence="5">JCM 17841</strain>
    </source>
</reference>
<comment type="caution">
    <text evidence="4">The sequence shown here is derived from an EMBL/GenBank/DDBJ whole genome shotgun (WGS) entry which is preliminary data.</text>
</comment>
<organism evidence="4 5">
    <name type="scientific">Hymenobacter ginsengisoli</name>
    <dbReference type="NCBI Taxonomy" id="1051626"/>
    <lineage>
        <taxon>Bacteria</taxon>
        <taxon>Pseudomonadati</taxon>
        <taxon>Bacteroidota</taxon>
        <taxon>Cytophagia</taxon>
        <taxon>Cytophagales</taxon>
        <taxon>Hymenobacteraceae</taxon>
        <taxon>Hymenobacter</taxon>
    </lineage>
</organism>
<feature type="domain" description="DUF4476" evidence="3">
    <location>
        <begin position="235"/>
        <end position="319"/>
    </location>
</feature>